<protein>
    <submittedName>
        <fullName evidence="2">Uncharacterized protein</fullName>
    </submittedName>
</protein>
<reference evidence="2 3" key="1">
    <citation type="submission" date="2016-10" db="EMBL/GenBank/DDBJ databases">
        <authorList>
            <person name="Cai Z."/>
        </authorList>
    </citation>
    <scope>NUCLEOTIDE SEQUENCE [LARGE SCALE GENOMIC DNA]</scope>
</reference>
<dbReference type="InterPro" id="IPR036882">
    <property type="entry name" value="Alba-like_dom_sf"/>
</dbReference>
<proteinExistence type="predicted"/>
<dbReference type="EMBL" id="FNXT01001297">
    <property type="protein sequence ID" value="SZX77939.1"/>
    <property type="molecule type" value="Genomic_DNA"/>
</dbReference>
<feature type="region of interest" description="Disordered" evidence="1">
    <location>
        <begin position="51"/>
        <end position="103"/>
    </location>
</feature>
<name>A0A383WL98_TETOB</name>
<feature type="compositionally biased region" description="Low complexity" evidence="1">
    <location>
        <begin position="68"/>
        <end position="79"/>
    </location>
</feature>
<dbReference type="Gene3D" id="3.30.110.20">
    <property type="entry name" value="Alba-like domain"/>
    <property type="match status" value="1"/>
</dbReference>
<accession>A0A383WL98</accession>
<dbReference type="Proteomes" id="UP000256970">
    <property type="component" value="Unassembled WGS sequence"/>
</dbReference>
<feature type="compositionally biased region" description="Low complexity" evidence="1">
    <location>
        <begin position="51"/>
        <end position="60"/>
    </location>
</feature>
<gene>
    <name evidence="2" type="ORF">BQ4739_LOCUS18273</name>
</gene>
<feature type="compositionally biased region" description="Low complexity" evidence="1">
    <location>
        <begin position="234"/>
        <end position="257"/>
    </location>
</feature>
<feature type="region of interest" description="Disordered" evidence="1">
    <location>
        <begin position="234"/>
        <end position="267"/>
    </location>
</feature>
<evidence type="ECO:0000256" key="1">
    <source>
        <dbReference type="SAM" id="MobiDB-lite"/>
    </source>
</evidence>
<dbReference type="GO" id="GO:0003676">
    <property type="term" value="F:nucleic acid binding"/>
    <property type="evidence" value="ECO:0007669"/>
    <property type="project" value="InterPro"/>
</dbReference>
<feature type="region of interest" description="Disordered" evidence="1">
    <location>
        <begin position="342"/>
        <end position="362"/>
    </location>
</feature>
<evidence type="ECO:0000313" key="2">
    <source>
        <dbReference type="EMBL" id="SZX77939.1"/>
    </source>
</evidence>
<evidence type="ECO:0000313" key="3">
    <source>
        <dbReference type="Proteomes" id="UP000256970"/>
    </source>
</evidence>
<dbReference type="AlphaFoldDB" id="A0A383WL98"/>
<sequence length="397" mass="42220">MHSKLSCKVGHISTKSLAVHPCFARQVPCLTGRLHQRTAFQAAAQAEEAAAAAEPQQQLKAEQRQKQKQQQKPAKPGQLTQTRIKRRAAAWKDSSTPNTGLVGITQKSRAESAAACVVADLKTASLTRIVAHGEEWLPKAVNVINLATQMMNGQFQGGQQQQQQQAAVDAAAEEQQQQQRVLVFQPLKVEGVLVAPPVLPEGAVALYTYALPADHPALQAAMAARLKLQAADAGATHSSSSNGGTSGSSSSSSSSGSRQGVANAKPGVVGISGSSNLTQAARAIAKEVQKRGWVELSCYGGPLTTQKGIEAIMGARGLLHSWSKQDVAAVFLEFWKKESTQQQQQQQDGTADQQQQQQQQQDSQLGPLPFRCCTFLLVACAKNKPAQPVVPAVSRSS</sequence>
<keyword evidence="3" id="KW-1185">Reference proteome</keyword>
<organism evidence="2 3">
    <name type="scientific">Tetradesmus obliquus</name>
    <name type="common">Green alga</name>
    <name type="synonym">Acutodesmus obliquus</name>
    <dbReference type="NCBI Taxonomy" id="3088"/>
    <lineage>
        <taxon>Eukaryota</taxon>
        <taxon>Viridiplantae</taxon>
        <taxon>Chlorophyta</taxon>
        <taxon>core chlorophytes</taxon>
        <taxon>Chlorophyceae</taxon>
        <taxon>CS clade</taxon>
        <taxon>Sphaeropleales</taxon>
        <taxon>Scenedesmaceae</taxon>
        <taxon>Tetradesmus</taxon>
    </lineage>
</organism>